<dbReference type="KEGG" id="vg:55620299"/>
<name>A0A514A8I4_9CAUD</name>
<keyword evidence="2" id="KW-1185">Reference proteome</keyword>
<accession>A0A514A8I4</accession>
<gene>
    <name evidence="1" type="primary">13</name>
    <name evidence="1" type="ORF">KYLE_14</name>
</gene>
<evidence type="ECO:0000313" key="2">
    <source>
        <dbReference type="Proteomes" id="UP000319711"/>
    </source>
</evidence>
<protein>
    <submittedName>
        <fullName evidence="1">Uncharacterized protein</fullName>
    </submittedName>
</protein>
<sequence>MSSLILAKNGFSNNVGRISQVLYRLDMINAHLGGVIADEPFSQAGPQEQQPPKRAQLAYSGLMSGLISDLRLHFTHLDEINKAIERLSTLTGQRNKLSSATELAKSNKPSFEGPGVDFSFDDVAFNLDGVLSQYTRVLTQLNQIENALESNLSFLSGASAKGMEMGTNGSAVHCASGLIADLDATAGYISCNIERLESIITDIENELSVPEETLPSAGSHTQGINDLSPGSRKVTFAEAAEEALSRGPMKTVHP</sequence>
<evidence type="ECO:0000313" key="1">
    <source>
        <dbReference type="EMBL" id="QDH49583.1"/>
    </source>
</evidence>
<proteinExistence type="predicted"/>
<dbReference type="RefSeq" id="YP_009849846.1">
    <property type="nucleotide sequence ID" value="NC_048796.1"/>
</dbReference>
<dbReference type="Proteomes" id="UP000319711">
    <property type="component" value="Segment"/>
</dbReference>
<reference evidence="1 2" key="1">
    <citation type="submission" date="2019-06" db="EMBL/GenBank/DDBJ databases">
        <authorList>
            <person name="Fakulujo A."/>
            <person name="Fiaz D."/>
            <person name="Garg S."/>
            <person name="Gordon G."/>
            <person name="Haider Z."/>
            <person name="Hale A."/>
            <person name="Hodges K."/>
            <person name="Jacob L."/>
            <person name="Kandil F."/>
            <person name="Kincaid V."/>
            <person name="Melchor-Guerra M."/>
            <person name="Morrelli A."/>
            <person name="Morris R."/>
            <person name="Nawaz M."/>
            <person name="Nguyen N."/>
            <person name="Omair A."/>
            <person name="Pray J."/>
            <person name="Saleem H."/>
            <person name="Saravane K."/>
            <person name="Sharma A."/>
            <person name="Singh A."/>
            <person name="Walston M."/>
            <person name="Zaman H."/>
            <person name="Puthuveetil N."/>
            <person name="Do L."/>
            <person name="Islam N."/>
            <person name="Johnson A."/>
        </authorList>
    </citation>
    <scope>NUCLEOTIDE SEQUENCE [LARGE SCALE GENOMIC DNA]</scope>
</reference>
<organism evidence="1 2">
    <name type="scientific">Pantoea phage Kyle</name>
    <dbReference type="NCBI Taxonomy" id="2589665"/>
    <lineage>
        <taxon>Viruses</taxon>
        <taxon>Duplodnaviria</taxon>
        <taxon>Heunggongvirae</taxon>
        <taxon>Uroviricota</taxon>
        <taxon>Caudoviricetes</taxon>
        <taxon>Lindbergviridae</taxon>
        <taxon>Kylevirus</taxon>
        <taxon>Kylevirus kyle</taxon>
    </lineage>
</organism>
<dbReference type="GeneID" id="55620299"/>
<dbReference type="EMBL" id="MN038177">
    <property type="protein sequence ID" value="QDH49583.1"/>
    <property type="molecule type" value="Genomic_DNA"/>
</dbReference>